<evidence type="ECO:0000256" key="2">
    <source>
        <dbReference type="ARBA" id="ARBA00022801"/>
    </source>
</evidence>
<dbReference type="GO" id="GO:0004185">
    <property type="term" value="F:serine-type carboxypeptidase activity"/>
    <property type="evidence" value="ECO:0007669"/>
    <property type="project" value="InterPro"/>
</dbReference>
<comment type="similarity">
    <text evidence="1">Belongs to the peptidase S13 family.</text>
</comment>
<dbReference type="AlphaFoldDB" id="A0A6J7L3W5"/>
<dbReference type="Gene3D" id="3.40.710.10">
    <property type="entry name" value="DD-peptidase/beta-lactamase superfamily"/>
    <property type="match status" value="1"/>
</dbReference>
<dbReference type="InterPro" id="IPR012338">
    <property type="entry name" value="Beta-lactam/transpept-like"/>
</dbReference>
<evidence type="ECO:0000313" key="4">
    <source>
        <dbReference type="EMBL" id="CAB4961613.1"/>
    </source>
</evidence>
<dbReference type="EMBL" id="CAFBMJ010000007">
    <property type="protein sequence ID" value="CAB4892489.1"/>
    <property type="molecule type" value="Genomic_DNA"/>
</dbReference>
<evidence type="ECO:0000313" key="3">
    <source>
        <dbReference type="EMBL" id="CAB4892489.1"/>
    </source>
</evidence>
<protein>
    <submittedName>
        <fullName evidence="4">Unannotated protein</fullName>
    </submittedName>
</protein>
<sequence length="474" mass="49155">MRQANNKVRLGSVRVVATLLSTVLLVGTSVIGLAYKFVNDIGVSVSPHDSTIEVLSPNASLLNARRLPAIVSAEIRIGGLVRSLSDTVRNFPNQSCLIVSVEGQQIASIKPNLPLIPASNMKLLTAAAAIEALGPDFVFTTKVVGLSESNQIVGDLWLVGGGDPVLSTIDYPATESYPTLHPTNIGLLVDAIVAAGITVVTGNVVGDESRYDTERFTPTLGLGVRTTEVGPLGALMLNDGVVLSSPIKPDQPALSAAQEFLRLLNERGIIVQGTAQTGTASADLPVIASISSAPLSDVIAEMLTNSDNNTAELILKEVGLSRLSTGTRIAGTQAVQTIMQDLELPVDGLVMIDGSGLDRGNRVTCALLASVLERDGGFGVLGKGLAIAGQTGTLRDLLAETSASERLHAKTGTLTGAKALSGYVQYTPEKAAVFTLILNGSGVSNQGAYRPIWNGLANALGAFTEHPSVADIAP</sequence>
<gene>
    <name evidence="3" type="ORF">UFOPK3573_00196</name>
    <name evidence="4" type="ORF">UFOPK3879_00649</name>
</gene>
<organism evidence="4">
    <name type="scientific">freshwater metagenome</name>
    <dbReference type="NCBI Taxonomy" id="449393"/>
    <lineage>
        <taxon>unclassified sequences</taxon>
        <taxon>metagenomes</taxon>
        <taxon>ecological metagenomes</taxon>
    </lineage>
</organism>
<dbReference type="PANTHER" id="PTHR30023:SF0">
    <property type="entry name" value="PENICILLIN-SENSITIVE CARBOXYPEPTIDASE A"/>
    <property type="match status" value="1"/>
</dbReference>
<dbReference type="InterPro" id="IPR000667">
    <property type="entry name" value="Peptidase_S13"/>
</dbReference>
<accession>A0A6J7L3W5</accession>
<dbReference type="PANTHER" id="PTHR30023">
    <property type="entry name" value="D-ALANYL-D-ALANINE CARBOXYPEPTIDASE"/>
    <property type="match status" value="1"/>
</dbReference>
<dbReference type="Pfam" id="PF02113">
    <property type="entry name" value="Peptidase_S13"/>
    <property type="match status" value="2"/>
</dbReference>
<reference evidence="4" key="1">
    <citation type="submission" date="2020-05" db="EMBL/GenBank/DDBJ databases">
        <authorList>
            <person name="Chiriac C."/>
            <person name="Salcher M."/>
            <person name="Ghai R."/>
            <person name="Kavagutti S V."/>
        </authorList>
    </citation>
    <scope>NUCLEOTIDE SEQUENCE</scope>
</reference>
<dbReference type="GO" id="GO:0000270">
    <property type="term" value="P:peptidoglycan metabolic process"/>
    <property type="evidence" value="ECO:0007669"/>
    <property type="project" value="TreeGrafter"/>
</dbReference>
<dbReference type="Gene3D" id="3.50.80.20">
    <property type="entry name" value="D-Ala-D-Ala carboxypeptidase C, peptidase S13"/>
    <property type="match status" value="1"/>
</dbReference>
<dbReference type="EMBL" id="CAFBNR010000023">
    <property type="protein sequence ID" value="CAB4961613.1"/>
    <property type="molecule type" value="Genomic_DNA"/>
</dbReference>
<dbReference type="NCBIfam" id="TIGR00666">
    <property type="entry name" value="PBP4"/>
    <property type="match status" value="1"/>
</dbReference>
<name>A0A6J7L3W5_9ZZZZ</name>
<dbReference type="SUPFAM" id="SSF56601">
    <property type="entry name" value="beta-lactamase/transpeptidase-like"/>
    <property type="match status" value="1"/>
</dbReference>
<evidence type="ECO:0000256" key="1">
    <source>
        <dbReference type="ARBA" id="ARBA00006096"/>
    </source>
</evidence>
<keyword evidence="2" id="KW-0378">Hydrolase</keyword>
<proteinExistence type="inferred from homology"/>
<dbReference type="GO" id="GO:0006508">
    <property type="term" value="P:proteolysis"/>
    <property type="evidence" value="ECO:0007669"/>
    <property type="project" value="InterPro"/>
</dbReference>
<dbReference type="PRINTS" id="PR00922">
    <property type="entry name" value="DADACBPTASE3"/>
</dbReference>